<dbReference type="EMBL" id="JAUEPR010000008">
    <property type="protein sequence ID" value="KAK0481791.1"/>
    <property type="molecule type" value="Genomic_DNA"/>
</dbReference>
<comment type="function">
    <text evidence="8">Functions as a component of the DNA-binding general transcription factor complex TFIID. Binding of TFIID to a promoter (with or without TATA element) is the initial step in pre-initiation complex (PIC) formation. TFIID plays a key role in the regulation of gene expression by RNA polymerase II through different activities such as transcription activator interaction, core promoter recognition and selectivity, TFIIA and TFIIB interaction, chromatin modification (histone acetylation by TAF1), facilitation of DNA opening and initiation of transcription.</text>
</comment>
<dbReference type="PANTHER" id="PTHR15137">
    <property type="entry name" value="TRANSCRIPTION INITIATION FACTOR TFIID"/>
    <property type="match status" value="1"/>
</dbReference>
<dbReference type="GO" id="GO:0005669">
    <property type="term" value="C:transcription factor TFIID complex"/>
    <property type="evidence" value="ECO:0007669"/>
    <property type="project" value="InterPro"/>
</dbReference>
<evidence type="ECO:0000256" key="1">
    <source>
        <dbReference type="ARBA" id="ARBA00004123"/>
    </source>
</evidence>
<dbReference type="PRINTS" id="PR00503">
    <property type="entry name" value="BROMODOMAIN"/>
</dbReference>
<comment type="similarity">
    <text evidence="2">Belongs to the TAF2 family.</text>
</comment>
<evidence type="ECO:0000256" key="3">
    <source>
        <dbReference type="ARBA" id="ARBA00017363"/>
    </source>
</evidence>
<keyword evidence="7" id="KW-0539">Nucleus</keyword>
<evidence type="ECO:0000256" key="4">
    <source>
        <dbReference type="ARBA" id="ARBA00023015"/>
    </source>
</evidence>
<proteinExistence type="inferred from homology"/>
<feature type="compositionally biased region" description="Polar residues" evidence="11">
    <location>
        <begin position="142"/>
        <end position="151"/>
    </location>
</feature>
<keyword evidence="14" id="KW-1185">Reference proteome</keyword>
<evidence type="ECO:0000256" key="2">
    <source>
        <dbReference type="ARBA" id="ARBA00010937"/>
    </source>
</evidence>
<keyword evidence="6" id="KW-0804">Transcription</keyword>
<name>A0AA39PDI4_9AGAR</name>
<dbReference type="Gene3D" id="1.20.920.10">
    <property type="entry name" value="Bromodomain-like"/>
    <property type="match status" value="3"/>
</dbReference>
<dbReference type="Pfam" id="PF00439">
    <property type="entry name" value="Bromodomain"/>
    <property type="match status" value="3"/>
</dbReference>
<evidence type="ECO:0000256" key="6">
    <source>
        <dbReference type="ARBA" id="ARBA00023163"/>
    </source>
</evidence>
<dbReference type="Gene3D" id="2.60.40.1730">
    <property type="entry name" value="tricorn interacting facor f3 domain"/>
    <property type="match status" value="1"/>
</dbReference>
<feature type="compositionally biased region" description="Basic residues" evidence="11">
    <location>
        <begin position="1139"/>
        <end position="1151"/>
    </location>
</feature>
<evidence type="ECO:0000256" key="7">
    <source>
        <dbReference type="ARBA" id="ARBA00023242"/>
    </source>
</evidence>
<feature type="compositionally biased region" description="Basic and acidic residues" evidence="11">
    <location>
        <begin position="999"/>
        <end position="1008"/>
    </location>
</feature>
<dbReference type="PROSITE" id="PS00633">
    <property type="entry name" value="BROMODOMAIN_1"/>
    <property type="match status" value="1"/>
</dbReference>
<dbReference type="InterPro" id="IPR057345">
    <property type="entry name" value="Ig-like_TAF2"/>
</dbReference>
<feature type="domain" description="Bromo" evidence="12">
    <location>
        <begin position="1179"/>
        <end position="1251"/>
    </location>
</feature>
<dbReference type="Proteomes" id="UP001175227">
    <property type="component" value="Unassembled WGS sequence"/>
</dbReference>
<feature type="region of interest" description="Disordered" evidence="11">
    <location>
        <begin position="1068"/>
        <end position="1164"/>
    </location>
</feature>
<dbReference type="GO" id="GO:0000976">
    <property type="term" value="F:transcription cis-regulatory region binding"/>
    <property type="evidence" value="ECO:0007669"/>
    <property type="project" value="TreeGrafter"/>
</dbReference>
<dbReference type="Gene3D" id="1.10.390.10">
    <property type="entry name" value="Neutral Protease Domain 2"/>
    <property type="match status" value="1"/>
</dbReference>
<feature type="compositionally biased region" description="Polar residues" evidence="11">
    <location>
        <begin position="1321"/>
        <end position="1330"/>
    </location>
</feature>
<feature type="compositionally biased region" description="Pro residues" evidence="11">
    <location>
        <begin position="1291"/>
        <end position="1311"/>
    </location>
</feature>
<dbReference type="CDD" id="cd04369">
    <property type="entry name" value="Bromodomain"/>
    <property type="match status" value="2"/>
</dbReference>
<organism evidence="13 14">
    <name type="scientific">Armillaria novae-zelandiae</name>
    <dbReference type="NCBI Taxonomy" id="153914"/>
    <lineage>
        <taxon>Eukaryota</taxon>
        <taxon>Fungi</taxon>
        <taxon>Dikarya</taxon>
        <taxon>Basidiomycota</taxon>
        <taxon>Agaricomycotina</taxon>
        <taxon>Agaricomycetes</taxon>
        <taxon>Agaricomycetidae</taxon>
        <taxon>Agaricales</taxon>
        <taxon>Marasmiineae</taxon>
        <taxon>Physalacriaceae</taxon>
        <taxon>Armillaria</taxon>
    </lineage>
</organism>
<gene>
    <name evidence="13" type="ORF">IW261DRAFT_1472493</name>
</gene>
<dbReference type="PANTHER" id="PTHR15137:SF9">
    <property type="entry name" value="TRANSCRIPTION INITIATION FACTOR TFIID SUBUNIT 2"/>
    <property type="match status" value="1"/>
</dbReference>
<dbReference type="InterPro" id="IPR057991">
    <property type="entry name" value="TPR_TAF2_C"/>
</dbReference>
<evidence type="ECO:0000259" key="12">
    <source>
        <dbReference type="PROSITE" id="PS50014"/>
    </source>
</evidence>
<feature type="region of interest" description="Disordered" evidence="11">
    <location>
        <begin position="1386"/>
        <end position="1507"/>
    </location>
</feature>
<protein>
    <recommendedName>
        <fullName evidence="3">Transcription initiation factor TFIID subunit 2</fullName>
    </recommendedName>
    <alternativeName>
        <fullName evidence="9">TBP-associated factor 2</fullName>
    </alternativeName>
</protein>
<keyword evidence="4" id="KW-0805">Transcription regulation</keyword>
<comment type="subcellular location">
    <subcellularLocation>
        <location evidence="1">Nucleus</location>
    </subcellularLocation>
</comment>
<evidence type="ECO:0000313" key="14">
    <source>
        <dbReference type="Proteomes" id="UP001175227"/>
    </source>
</evidence>
<dbReference type="GO" id="GO:0008237">
    <property type="term" value="F:metallopeptidase activity"/>
    <property type="evidence" value="ECO:0007669"/>
    <property type="project" value="InterPro"/>
</dbReference>
<dbReference type="SUPFAM" id="SSF63737">
    <property type="entry name" value="Leukotriene A4 hydrolase N-terminal domain"/>
    <property type="match status" value="1"/>
</dbReference>
<dbReference type="Pfam" id="PF25577">
    <property type="entry name" value="TPR_TAF2_C"/>
    <property type="match status" value="1"/>
</dbReference>
<dbReference type="GO" id="GO:0008270">
    <property type="term" value="F:zinc ion binding"/>
    <property type="evidence" value="ECO:0007669"/>
    <property type="project" value="InterPro"/>
</dbReference>
<dbReference type="SUPFAM" id="SSF47370">
    <property type="entry name" value="Bromodomain"/>
    <property type="match status" value="3"/>
</dbReference>
<evidence type="ECO:0000313" key="13">
    <source>
        <dbReference type="EMBL" id="KAK0481791.1"/>
    </source>
</evidence>
<dbReference type="GO" id="GO:0016251">
    <property type="term" value="F:RNA polymerase II general transcription initiation factor activity"/>
    <property type="evidence" value="ECO:0007669"/>
    <property type="project" value="TreeGrafter"/>
</dbReference>
<feature type="domain" description="Bromo" evidence="12">
    <location>
        <begin position="1631"/>
        <end position="1705"/>
    </location>
</feature>
<dbReference type="InterPro" id="IPR014782">
    <property type="entry name" value="Peptidase_M1_dom"/>
</dbReference>
<dbReference type="GO" id="GO:0006325">
    <property type="term" value="P:chromatin organization"/>
    <property type="evidence" value="ECO:0007669"/>
    <property type="project" value="UniProtKB-ARBA"/>
</dbReference>
<sequence length="1740" mass="193743">MDNRSREQSRRGFSIYVVLEIDFSGSLWGYTEITIVPTSSELRTIYLNSRQCTIHSVTVGSYDAEFACSDPLANINLGSSPNDAQDCHRHLELKRKLYSALQEGDDGELAIGIPRDVSLKYSGSMASLGIPSEAATPEPQTPGVSQTQNGHTAPEFSPIVVKISYSLRNPVDGFEFVLPDDSHPYRVPHAYTTPSCPDASRCWVPCADSVNEKCTWEFEFVVPRYLEELDPLQDEETSELSPTLVVCSGELVEQVAHPYNSNKTIFIFSQAVLTSVQHIAFAAGPFHILTIPPEGMSDDTTTTSQQPGMYAFCLPGQEAYLSTSTSALRSAMTFYATEFGSYPFGSYKVVFVDELPVERFDSSTLCLVTVDLLHGDDAIEQAIEVRQVLSHALACQWAGINIQPKTWSDIWLVNGLALYINGLFLRKLFGNNEYRFRLKKDMHRVLERDNGTMPPICQPQVLDPPDSSVLPFINLKAPLVLHILDRRLGKSGTSLGLSRVLPKVFLSAISGEMPNNMLSTHAFLRTCRKVSGVDLRGFAEQWIYGSGCPAFGVSATFNRKKMAVEITMRQESPAYKVHENSEVHKQMLKPVPFFEGTMTIRIHEADGTPYEHVLDIRSPFKRYEVPFNTKYKRVRRNTKRYLARQAAAQAAAEGDTEAAEAMGMVDMGFGLDIWEKEKERENWKEDEGLMSGATYEWIRMDADFEWIANLNFEQPDFMWVSQLQRDRDVVAQLEVYSVLTGKPLITDTFHSRPYKDPNQDLFSHTYVPKPNEFSDLSEYFVRKTLITAISRIRFENGKSPSVVRQFLIDQLKYNDNTVNPYSDGFYICTIISAAACATISMAAPERGELLPTEVRSEHNAEDQQLLKGIVAEVDRYRSMDRLIPSAHNIVTIAALEFYMVLGVANLIPNYQAVFFLTARDGNYTPVRIAAFDGLFLTKWYTPAIMRYVLAVMANDPSRVIRRHVARNACYSLALLVQMGELKSGSKDNDTLLIEEDGNNPEKTKESKKSEMDAMIKVLRKDREVGKNEVLREFLMAIALAPDVPPKLSLHLPPKTPIIETPPSLPVPKVSIKPQRRPSVVANVKSPLTPMHVPTKLKLSNGGITRDLTPKPPPPPQSIAPVSPPKKTGSSAVPPPSVKGKPKGRPPNKVPKRTQVPKAHSSGMSLSDLTATRNALKKIRDHKHARWFLQPVDPVRDKALNYFDIIKEPMDLGTMGARLEAGLYKDRFAFRDDFRVMIANAKHYNMPGSPVHDAAIALEVAFEKLWSIMSKTLEAADDKARAAAAAAASAALPPPPKSRPPVPTPKFSPPPSVRDHAPRSATPATESTSRPTIKLRVASQPKADEPSKRRVVKVKAPQAPEIEAPPPPYIDDGSADILAEVLAIEREKDEQKQRSAQAKSATIAPNKRKALSDESDDILALASPSKKEKPTPIAVAPTPSGSSSTRIVVPASHKPIPVKPTVKPKKDKVEAPSAPRPSAKGKEKEVLPVPEASPSKAKRPAGEQTSTPLNQKKVKVLLTAIKLLPEARIFNRPVDPILDGCPSYLEEIAQPMDFGTMSEKLAQNQYQSMEAFRVDFELVISNCRQFNPIKTYPHDCAAVLEKYFRKEWPKLVERKLTFAEKRGLLGVMTSIVKDNVSWIFREPVDPELLGIPTYFQVIPRKDARDLRTIRNKLETDKYDTVEAFEADVALMIHNAITFNGLDSEVGPLAIACRDKIHSLINAWRASQDKKRKDVEKGSSQP</sequence>
<dbReference type="InterPro" id="IPR027268">
    <property type="entry name" value="Peptidase_M4/M1_CTD_sf"/>
</dbReference>
<dbReference type="GO" id="GO:0006367">
    <property type="term" value="P:transcription initiation at RNA polymerase II promoter"/>
    <property type="evidence" value="ECO:0007669"/>
    <property type="project" value="TreeGrafter"/>
</dbReference>
<feature type="region of interest" description="Disordered" evidence="11">
    <location>
        <begin position="987"/>
        <end position="1008"/>
    </location>
</feature>
<feature type="compositionally biased region" description="Pro residues" evidence="11">
    <location>
        <begin position="1109"/>
        <end position="1123"/>
    </location>
</feature>
<comment type="caution">
    <text evidence="13">The sequence shown here is derived from an EMBL/GenBank/DDBJ whole genome shotgun (WGS) entry which is preliminary data.</text>
</comment>
<reference evidence="13" key="1">
    <citation type="submission" date="2023-06" db="EMBL/GenBank/DDBJ databases">
        <authorList>
            <consortium name="Lawrence Berkeley National Laboratory"/>
            <person name="Ahrendt S."/>
            <person name="Sahu N."/>
            <person name="Indic B."/>
            <person name="Wong-Bajracharya J."/>
            <person name="Merenyi Z."/>
            <person name="Ke H.-M."/>
            <person name="Monk M."/>
            <person name="Kocsube S."/>
            <person name="Drula E."/>
            <person name="Lipzen A."/>
            <person name="Balint B."/>
            <person name="Henrissat B."/>
            <person name="Andreopoulos B."/>
            <person name="Martin F.M."/>
            <person name="Harder C.B."/>
            <person name="Rigling D."/>
            <person name="Ford K.L."/>
            <person name="Foster G.D."/>
            <person name="Pangilinan J."/>
            <person name="Papanicolaou A."/>
            <person name="Barry K."/>
            <person name="LaButti K."/>
            <person name="Viragh M."/>
            <person name="Koriabine M."/>
            <person name="Yan M."/>
            <person name="Riley R."/>
            <person name="Champramary S."/>
            <person name="Plett K.L."/>
            <person name="Tsai I.J."/>
            <person name="Slot J."/>
            <person name="Sipos G."/>
            <person name="Plett J."/>
            <person name="Nagy L.G."/>
            <person name="Grigoriev I.V."/>
        </authorList>
    </citation>
    <scope>NUCLEOTIDE SEQUENCE</scope>
    <source>
        <strain evidence="13">ICMP 16352</strain>
    </source>
</reference>
<dbReference type="SMART" id="SM00297">
    <property type="entry name" value="BROMO"/>
    <property type="match status" value="3"/>
</dbReference>
<dbReference type="InterPro" id="IPR042097">
    <property type="entry name" value="Aminopeptidase_N-like_N_sf"/>
</dbReference>
<evidence type="ECO:0000256" key="9">
    <source>
        <dbReference type="ARBA" id="ARBA00076306"/>
    </source>
</evidence>
<feature type="domain" description="Bromo" evidence="12">
    <location>
        <begin position="1521"/>
        <end position="1593"/>
    </location>
</feature>
<evidence type="ECO:0000256" key="11">
    <source>
        <dbReference type="SAM" id="MobiDB-lite"/>
    </source>
</evidence>
<dbReference type="InterPro" id="IPR037813">
    <property type="entry name" value="TAF2"/>
</dbReference>
<accession>A0AA39PDI4</accession>
<feature type="region of interest" description="Disordered" evidence="11">
    <location>
        <begin position="130"/>
        <end position="152"/>
    </location>
</feature>
<evidence type="ECO:0000256" key="10">
    <source>
        <dbReference type="PROSITE-ProRule" id="PRU00035"/>
    </source>
</evidence>
<dbReference type="InterPro" id="IPR001487">
    <property type="entry name" value="Bromodomain"/>
</dbReference>
<dbReference type="GO" id="GO:0003682">
    <property type="term" value="F:chromatin binding"/>
    <property type="evidence" value="ECO:0007669"/>
    <property type="project" value="TreeGrafter"/>
</dbReference>
<dbReference type="Pfam" id="PF01433">
    <property type="entry name" value="Peptidase_M1"/>
    <property type="match status" value="1"/>
</dbReference>
<dbReference type="InterPro" id="IPR036427">
    <property type="entry name" value="Bromodomain-like_sf"/>
</dbReference>
<dbReference type="InterPro" id="IPR018359">
    <property type="entry name" value="Bromodomain_CS"/>
</dbReference>
<evidence type="ECO:0000256" key="5">
    <source>
        <dbReference type="ARBA" id="ARBA00023117"/>
    </source>
</evidence>
<dbReference type="Pfam" id="PF25316">
    <property type="entry name" value="TAF2_3rd"/>
    <property type="match status" value="1"/>
</dbReference>
<dbReference type="FunFam" id="1.10.390.10:FF:000011">
    <property type="entry name" value="Transcription initiation factor TFIID subunit"/>
    <property type="match status" value="1"/>
</dbReference>
<dbReference type="PROSITE" id="PS50014">
    <property type="entry name" value="BROMODOMAIN_2"/>
    <property type="match status" value="3"/>
</dbReference>
<dbReference type="SUPFAM" id="SSF55486">
    <property type="entry name" value="Metalloproteases ('zincins'), catalytic domain"/>
    <property type="match status" value="1"/>
</dbReference>
<keyword evidence="5 10" id="KW-0103">Bromodomain</keyword>
<dbReference type="CDD" id="cd09839">
    <property type="entry name" value="M1_like_TAF2"/>
    <property type="match status" value="1"/>
</dbReference>
<feature type="region of interest" description="Disordered" evidence="11">
    <location>
        <begin position="1285"/>
        <end position="1373"/>
    </location>
</feature>
<evidence type="ECO:0000256" key="8">
    <source>
        <dbReference type="ARBA" id="ARBA00025346"/>
    </source>
</evidence>